<organism evidence="1 2">
    <name type="scientific">Staphylococcus pasteuri_A</name>
    <dbReference type="NCBI Taxonomy" id="3062664"/>
    <lineage>
        <taxon>Bacteria</taxon>
        <taxon>Bacillati</taxon>
        <taxon>Bacillota</taxon>
        <taxon>Bacilli</taxon>
        <taxon>Bacillales</taxon>
        <taxon>Staphylococcaceae</taxon>
        <taxon>Staphylococcus</taxon>
    </lineage>
</organism>
<sequence length="76" mass="8958">LRVPKIFNLRMDPYETADRTSNTYWDWVIDRVYLLVPAQTYVAKYLASFEEFPPRQKAASFNVSQVMEKLQQPASK</sequence>
<proteinExistence type="predicted"/>
<feature type="non-terminal residue" evidence="1">
    <location>
        <position position="1"/>
    </location>
</feature>
<dbReference type="Proteomes" id="UP001170310">
    <property type="component" value="Unassembled WGS sequence"/>
</dbReference>
<keyword evidence="2" id="KW-1185">Reference proteome</keyword>
<reference evidence="1" key="1">
    <citation type="submission" date="2023-07" db="EMBL/GenBank/DDBJ databases">
        <title>Genome content predicts the carbon catabolic preferences of heterotrophic bacteria.</title>
        <authorList>
            <person name="Gralka M."/>
        </authorList>
    </citation>
    <scope>NUCLEOTIDE SEQUENCE</scope>
    <source>
        <strain evidence="1">E2R20</strain>
    </source>
</reference>
<protein>
    <recommendedName>
        <fullName evidence="3">Arylsulfatase</fullName>
    </recommendedName>
</protein>
<evidence type="ECO:0008006" key="3">
    <source>
        <dbReference type="Google" id="ProtNLM"/>
    </source>
</evidence>
<evidence type="ECO:0000313" key="1">
    <source>
        <dbReference type="EMBL" id="MDO6575037.1"/>
    </source>
</evidence>
<accession>A0AAW7YVL6</accession>
<dbReference type="EMBL" id="JAUOQO010000125">
    <property type="protein sequence ID" value="MDO6575037.1"/>
    <property type="molecule type" value="Genomic_DNA"/>
</dbReference>
<dbReference type="AlphaFoldDB" id="A0AAW7YVL6"/>
<gene>
    <name evidence="1" type="ORF">Q4528_13055</name>
</gene>
<evidence type="ECO:0000313" key="2">
    <source>
        <dbReference type="Proteomes" id="UP001170310"/>
    </source>
</evidence>
<name>A0AAW7YVL6_9STAP</name>
<comment type="caution">
    <text evidence="1">The sequence shown here is derived from an EMBL/GenBank/DDBJ whole genome shotgun (WGS) entry which is preliminary data.</text>
</comment>
<dbReference type="RefSeq" id="WP_303521910.1">
    <property type="nucleotide sequence ID" value="NZ_JAUOQO010000125.1"/>
</dbReference>